<dbReference type="EMBL" id="CP042817">
    <property type="protein sequence ID" value="QEJ96548.1"/>
    <property type="molecule type" value="Genomic_DNA"/>
</dbReference>
<dbReference type="RefSeq" id="WP_024752809.1">
    <property type="nucleotide sequence ID" value="NZ_CDNC01000012.1"/>
</dbReference>
<keyword evidence="3" id="KW-1185">Reference proteome</keyword>
<dbReference type="Proteomes" id="UP000323594">
    <property type="component" value="Chromosome"/>
</dbReference>
<accession>A0A0B7GWZ1</accession>
<dbReference type="AlphaFoldDB" id="A0A0B7GWZ1"/>
<dbReference type="Pfam" id="PF05258">
    <property type="entry name" value="DciA"/>
    <property type="match status" value="1"/>
</dbReference>
<evidence type="ECO:0000313" key="4">
    <source>
        <dbReference type="Proteomes" id="UP000323594"/>
    </source>
</evidence>
<organism evidence="1 3">
    <name type="scientific">Treponema phagedenis</name>
    <dbReference type="NCBI Taxonomy" id="162"/>
    <lineage>
        <taxon>Bacteria</taxon>
        <taxon>Pseudomonadati</taxon>
        <taxon>Spirochaetota</taxon>
        <taxon>Spirochaetia</taxon>
        <taxon>Spirochaetales</taxon>
        <taxon>Treponemataceae</taxon>
        <taxon>Treponema</taxon>
    </lineage>
</organism>
<reference evidence="2 4" key="3">
    <citation type="submission" date="2019-08" db="EMBL/GenBank/DDBJ databases">
        <authorList>
            <person name="Kuhnert P."/>
        </authorList>
    </citation>
    <scope>NUCLEOTIDE SEQUENCE [LARGE SCALE GENOMIC DNA]</scope>
    <source>
        <strain evidence="2 4">B36.5</strain>
    </source>
</reference>
<proteinExistence type="predicted"/>
<gene>
    <name evidence="2" type="ORF">FUT82_00020</name>
    <name evidence="1" type="ORF">TPHV1_20002</name>
</gene>
<dbReference type="EMBL" id="CDNC01000012">
    <property type="protein sequence ID" value="CEM61465.1"/>
    <property type="molecule type" value="Genomic_DNA"/>
</dbReference>
<dbReference type="InterPro" id="IPR007922">
    <property type="entry name" value="DciA-like"/>
</dbReference>
<reference evidence="1" key="2">
    <citation type="submission" date="2015-01" db="EMBL/GenBank/DDBJ databases">
        <authorList>
            <person name="Xiang T."/>
            <person name="Song Y."/>
            <person name="Huang L."/>
            <person name="Wang B."/>
            <person name="Wu P."/>
        </authorList>
    </citation>
    <scope>NUCLEOTIDE SEQUENCE [LARGE SCALE GENOMIC DNA]</scope>
    <source>
        <strain evidence="1">V1</strain>
    </source>
</reference>
<reference evidence="3" key="1">
    <citation type="submission" date="2015-01" db="EMBL/GenBank/DDBJ databases">
        <authorList>
            <person name="Manzoor Shahid"/>
            <person name="Zubair Saima"/>
        </authorList>
    </citation>
    <scope>NUCLEOTIDE SEQUENCE [LARGE SCALE GENOMIC DNA]</scope>
    <source>
        <strain evidence="3">V1</strain>
    </source>
</reference>
<sequence length="152" mass="17737">MQNKIKKIADLIIPATKQIECFYESDALQAYNAWVEIVGENIASHSELTDIKNGQAIITVDHSGWSQQILLKKEKILEIFTKKYPQLNITGLSIFVKSEIKDEYKKERKFYKPSAKEIKEFENDEIKKDLPPELKKKFKSLKKAIQKSYKKE</sequence>
<evidence type="ECO:0000313" key="1">
    <source>
        <dbReference type="EMBL" id="CEM61465.1"/>
    </source>
</evidence>
<protein>
    <submittedName>
        <fullName evidence="2">DUF721 domain-containing protein</fullName>
    </submittedName>
</protein>
<dbReference type="GeneID" id="57751659"/>
<dbReference type="OrthoDB" id="359882at2"/>
<evidence type="ECO:0000313" key="2">
    <source>
        <dbReference type="EMBL" id="QEJ96548.1"/>
    </source>
</evidence>
<name>A0A0B7GWZ1_TREPH</name>
<evidence type="ECO:0000313" key="3">
    <source>
        <dbReference type="Proteomes" id="UP000042527"/>
    </source>
</evidence>
<dbReference type="Proteomes" id="UP000042527">
    <property type="component" value="Unassembled WGS sequence"/>
</dbReference>